<comment type="caution">
    <text evidence="3">The sequence shown here is derived from an EMBL/GenBank/DDBJ whole genome shotgun (WGS) entry which is preliminary data.</text>
</comment>
<feature type="compositionally biased region" description="Pro residues" evidence="1">
    <location>
        <begin position="227"/>
        <end position="259"/>
    </location>
</feature>
<name>A0A7W7C8M5_9PSEU</name>
<dbReference type="InterPro" id="IPR008910">
    <property type="entry name" value="MSC_TM_helix"/>
</dbReference>
<dbReference type="RefSeq" id="WP_185002357.1">
    <property type="nucleotide sequence ID" value="NZ_BAAAUI010000015.1"/>
</dbReference>
<evidence type="ECO:0000313" key="3">
    <source>
        <dbReference type="EMBL" id="MBB4676543.1"/>
    </source>
</evidence>
<evidence type="ECO:0000256" key="2">
    <source>
        <dbReference type="SAM" id="Phobius"/>
    </source>
</evidence>
<dbReference type="Proteomes" id="UP000533598">
    <property type="component" value="Unassembled WGS sequence"/>
</dbReference>
<dbReference type="AlphaFoldDB" id="A0A7W7C8M5"/>
<organism evidence="3 4">
    <name type="scientific">Crossiella cryophila</name>
    <dbReference type="NCBI Taxonomy" id="43355"/>
    <lineage>
        <taxon>Bacteria</taxon>
        <taxon>Bacillati</taxon>
        <taxon>Actinomycetota</taxon>
        <taxon>Actinomycetes</taxon>
        <taxon>Pseudonocardiales</taxon>
        <taxon>Pseudonocardiaceae</taxon>
        <taxon>Crossiella</taxon>
    </lineage>
</organism>
<keyword evidence="2" id="KW-0812">Transmembrane</keyword>
<protein>
    <submittedName>
        <fullName evidence="3">Small-conductance mechanosensitive channel</fullName>
    </submittedName>
</protein>
<proteinExistence type="predicted"/>
<accession>A0A7W7C8M5</accession>
<dbReference type="EMBL" id="JACHMH010000001">
    <property type="protein sequence ID" value="MBB4676543.1"/>
    <property type="molecule type" value="Genomic_DNA"/>
</dbReference>
<feature type="region of interest" description="Disordered" evidence="1">
    <location>
        <begin position="220"/>
        <end position="259"/>
    </location>
</feature>
<dbReference type="Pfam" id="PF05552">
    <property type="entry name" value="MS_channel_1st_1"/>
    <property type="match status" value="2"/>
</dbReference>
<keyword evidence="2" id="KW-1133">Transmembrane helix</keyword>
<sequence length="259" mass="26968">MGGELRRGLADAWSMVATFVPKLFGFLLILLVGWLIAKALAKVVSLLLRKTGFNKLADKAGIGTLLASQRVDAAEIIVKLVYYFVLLIALQLAFGVFGAGNAVSQLLTDIIGYLPRIIVAIVLLLVAAAIARIARDLVGTAIGNRPFTGLLRGITYAFILALGVIAALNQLGIATTVTTPVLIAVLATVGGILVVGVGGGLIRPMQDRWGRWLNRIESEAAATRNPAPAPGTSNPPGPPPNETPTPPAGTPIPPIPPAQ</sequence>
<feature type="transmembrane region" description="Helical" evidence="2">
    <location>
        <begin position="23"/>
        <end position="41"/>
    </location>
</feature>
<feature type="transmembrane region" description="Helical" evidence="2">
    <location>
        <begin position="113"/>
        <end position="134"/>
    </location>
</feature>
<keyword evidence="4" id="KW-1185">Reference proteome</keyword>
<keyword evidence="2" id="KW-0472">Membrane</keyword>
<feature type="transmembrane region" description="Helical" evidence="2">
    <location>
        <begin position="181"/>
        <end position="202"/>
    </location>
</feature>
<reference evidence="3 4" key="1">
    <citation type="submission" date="2020-08" db="EMBL/GenBank/DDBJ databases">
        <title>Sequencing the genomes of 1000 actinobacteria strains.</title>
        <authorList>
            <person name="Klenk H.-P."/>
        </authorList>
    </citation>
    <scope>NUCLEOTIDE SEQUENCE [LARGE SCALE GENOMIC DNA]</scope>
    <source>
        <strain evidence="3 4">DSM 44230</strain>
    </source>
</reference>
<evidence type="ECO:0000256" key="1">
    <source>
        <dbReference type="SAM" id="MobiDB-lite"/>
    </source>
</evidence>
<evidence type="ECO:0000313" key="4">
    <source>
        <dbReference type="Proteomes" id="UP000533598"/>
    </source>
</evidence>
<feature type="transmembrane region" description="Helical" evidence="2">
    <location>
        <begin position="80"/>
        <end position="101"/>
    </location>
</feature>
<feature type="transmembrane region" description="Helical" evidence="2">
    <location>
        <begin position="154"/>
        <end position="175"/>
    </location>
</feature>
<gene>
    <name evidence="3" type="ORF">HNR67_002661</name>
</gene>